<evidence type="ECO:0000313" key="3">
    <source>
        <dbReference type="EMBL" id="HGU33620.1"/>
    </source>
</evidence>
<sequence>MYTGASLIRGCFGAPCVSIVAAELWFGVANSHRYTTEQARRHDVRPSITGWAQVNGRNALTWVQKFALDVWYVDHVSFLLDLKIIALALWKILKREGTACPLQFSGDRAASRRHNS</sequence>
<comment type="caution">
    <text evidence="3">The sequence shown here is derived from an EMBL/GenBank/DDBJ whole genome shotgun (WGS) entry which is preliminary data.</text>
</comment>
<protein>
    <recommendedName>
        <fullName evidence="2">Bacterial sugar transferase domain-containing protein</fullName>
    </recommendedName>
</protein>
<proteinExistence type="inferred from homology"/>
<dbReference type="GO" id="GO:0016780">
    <property type="term" value="F:phosphotransferase activity, for other substituted phosphate groups"/>
    <property type="evidence" value="ECO:0007669"/>
    <property type="project" value="TreeGrafter"/>
</dbReference>
<name>A0A7C4RTF4_9BACT</name>
<organism evidence="3">
    <name type="scientific">Desulfatirhabdium butyrativorans</name>
    <dbReference type="NCBI Taxonomy" id="340467"/>
    <lineage>
        <taxon>Bacteria</taxon>
        <taxon>Pseudomonadati</taxon>
        <taxon>Thermodesulfobacteriota</taxon>
        <taxon>Desulfobacteria</taxon>
        <taxon>Desulfobacterales</taxon>
        <taxon>Desulfatirhabdiaceae</taxon>
        <taxon>Desulfatirhabdium</taxon>
    </lineage>
</organism>
<comment type="similarity">
    <text evidence="1">Belongs to the bacterial sugar transferase family.</text>
</comment>
<dbReference type="PANTHER" id="PTHR30576:SF8">
    <property type="entry name" value="UNDECAPRENYL-PHOSPHATE GALACTOSE PHOSPHOTRANSFERASE"/>
    <property type="match status" value="1"/>
</dbReference>
<reference evidence="3" key="1">
    <citation type="journal article" date="2020" name="mSystems">
        <title>Genome- and Community-Level Interaction Insights into Carbon Utilization and Element Cycling Functions of Hydrothermarchaeota in Hydrothermal Sediment.</title>
        <authorList>
            <person name="Zhou Z."/>
            <person name="Liu Y."/>
            <person name="Xu W."/>
            <person name="Pan J."/>
            <person name="Luo Z.H."/>
            <person name="Li M."/>
        </authorList>
    </citation>
    <scope>NUCLEOTIDE SEQUENCE [LARGE SCALE GENOMIC DNA]</scope>
    <source>
        <strain evidence="3">SpSt-477</strain>
    </source>
</reference>
<evidence type="ECO:0000259" key="2">
    <source>
        <dbReference type="Pfam" id="PF02397"/>
    </source>
</evidence>
<feature type="domain" description="Bacterial sugar transferase" evidence="2">
    <location>
        <begin position="34"/>
        <end position="94"/>
    </location>
</feature>
<evidence type="ECO:0000256" key="1">
    <source>
        <dbReference type="ARBA" id="ARBA00006464"/>
    </source>
</evidence>
<dbReference type="InterPro" id="IPR003362">
    <property type="entry name" value="Bact_transf"/>
</dbReference>
<dbReference type="PANTHER" id="PTHR30576">
    <property type="entry name" value="COLANIC BIOSYNTHESIS UDP-GLUCOSE LIPID CARRIER TRANSFERASE"/>
    <property type="match status" value="1"/>
</dbReference>
<dbReference type="Pfam" id="PF02397">
    <property type="entry name" value="Bac_transf"/>
    <property type="match status" value="1"/>
</dbReference>
<gene>
    <name evidence="3" type="ORF">ENS29_12290</name>
</gene>
<dbReference type="EMBL" id="DSUH01000282">
    <property type="protein sequence ID" value="HGU33620.1"/>
    <property type="molecule type" value="Genomic_DNA"/>
</dbReference>
<accession>A0A7C4RTF4</accession>
<dbReference type="AlphaFoldDB" id="A0A7C4RTF4"/>